<dbReference type="AlphaFoldDB" id="G7E936"/>
<feature type="domain" description="GTP cyclohydrolase N-terminal" evidence="3">
    <location>
        <begin position="168"/>
        <end position="393"/>
    </location>
</feature>
<evidence type="ECO:0000259" key="3">
    <source>
        <dbReference type="Pfam" id="PF12471"/>
    </source>
</evidence>
<accession>G7E936</accession>
<dbReference type="Pfam" id="PF00925">
    <property type="entry name" value="GTP_cyclohydro2"/>
    <property type="match status" value="1"/>
</dbReference>
<dbReference type="PANTHER" id="PTHR47259:SF2">
    <property type="entry name" value="URACIL-REGULATED PROTEIN 1"/>
    <property type="match status" value="1"/>
</dbReference>
<evidence type="ECO:0000313" key="5">
    <source>
        <dbReference type="Proteomes" id="UP000009131"/>
    </source>
</evidence>
<dbReference type="InterPro" id="IPR036144">
    <property type="entry name" value="RibA-like_sf"/>
</dbReference>
<dbReference type="HOGENOM" id="CLU_029639_2_0_1"/>
<dbReference type="OMA" id="FQQLMPD"/>
<dbReference type="InParanoid" id="G7E936"/>
<organism evidence="4 5">
    <name type="scientific">Mixia osmundae (strain CBS 9802 / IAM 14324 / JCM 22182 / KY 12970)</name>
    <dbReference type="NCBI Taxonomy" id="764103"/>
    <lineage>
        <taxon>Eukaryota</taxon>
        <taxon>Fungi</taxon>
        <taxon>Dikarya</taxon>
        <taxon>Basidiomycota</taxon>
        <taxon>Pucciniomycotina</taxon>
        <taxon>Mixiomycetes</taxon>
        <taxon>Mixiales</taxon>
        <taxon>Mixiaceae</taxon>
        <taxon>Mixia</taxon>
    </lineage>
</organism>
<evidence type="ECO:0008006" key="6">
    <source>
        <dbReference type="Google" id="ProtNLM"/>
    </source>
</evidence>
<protein>
    <recommendedName>
        <fullName evidence="6">GTP cyclohydrolase II domain-containing protein</fullName>
    </recommendedName>
</protein>
<dbReference type="Gene3D" id="3.40.50.10990">
    <property type="entry name" value="GTP cyclohydrolase II"/>
    <property type="match status" value="1"/>
</dbReference>
<reference evidence="4 5" key="2">
    <citation type="journal article" date="2012" name="Open Biol.">
        <title>Characteristics of nucleosomes and linker DNA regions on the genome of the basidiomycete Mixia osmundae revealed by mono- and dinucleosome mapping.</title>
        <authorList>
            <person name="Nishida H."/>
            <person name="Kondo S."/>
            <person name="Matsumoto T."/>
            <person name="Suzuki Y."/>
            <person name="Yoshikawa H."/>
            <person name="Taylor T.D."/>
            <person name="Sugiyama J."/>
        </authorList>
    </citation>
    <scope>NUCLEOTIDE SEQUENCE [LARGE SCALE GENOMIC DNA]</scope>
    <source>
        <strain evidence="5">CBS 9802 / IAM 14324 / JCM 22182 / KY 12970</strain>
    </source>
</reference>
<keyword evidence="5" id="KW-1185">Reference proteome</keyword>
<comment type="caution">
    <text evidence="4">The sequence shown here is derived from an EMBL/GenBank/DDBJ whole genome shotgun (WGS) entry which is preliminary data.</text>
</comment>
<dbReference type="Proteomes" id="UP000009131">
    <property type="component" value="Unassembled WGS sequence"/>
</dbReference>
<evidence type="ECO:0000313" key="4">
    <source>
        <dbReference type="EMBL" id="GAA99654.1"/>
    </source>
</evidence>
<dbReference type="PANTHER" id="PTHR47259">
    <property type="match status" value="1"/>
</dbReference>
<dbReference type="OrthoDB" id="57939at2759"/>
<dbReference type="InterPro" id="IPR032677">
    <property type="entry name" value="GTP_cyclohydro_II"/>
</dbReference>
<dbReference type="SUPFAM" id="SSF142695">
    <property type="entry name" value="RibA-like"/>
    <property type="match status" value="1"/>
</dbReference>
<dbReference type="NCBIfam" id="NF005536">
    <property type="entry name" value="PRK07198.1"/>
    <property type="match status" value="1"/>
</dbReference>
<dbReference type="RefSeq" id="XP_014568866.1">
    <property type="nucleotide sequence ID" value="XM_014713380.1"/>
</dbReference>
<name>G7E936_MIXOS</name>
<feature type="compositionally biased region" description="Polar residues" evidence="1">
    <location>
        <begin position="29"/>
        <end position="49"/>
    </location>
</feature>
<dbReference type="STRING" id="764103.G7E936"/>
<dbReference type="eggNOG" id="KOG1284">
    <property type="taxonomic scope" value="Eukaryota"/>
</dbReference>
<evidence type="ECO:0000259" key="2">
    <source>
        <dbReference type="Pfam" id="PF00925"/>
    </source>
</evidence>
<evidence type="ECO:0000256" key="1">
    <source>
        <dbReference type="SAM" id="MobiDB-lite"/>
    </source>
</evidence>
<dbReference type="Pfam" id="PF12471">
    <property type="entry name" value="GTP_CH_N"/>
    <property type="match status" value="1"/>
</dbReference>
<dbReference type="InterPro" id="IPR022163">
    <property type="entry name" value="GTP_CH_N"/>
</dbReference>
<gene>
    <name evidence="4" type="primary">Mo06357</name>
    <name evidence="4" type="ORF">E5Q_06357</name>
</gene>
<feature type="domain" description="GTP cyclohydrolase II" evidence="2">
    <location>
        <begin position="426"/>
        <end position="566"/>
    </location>
</feature>
<reference evidence="4 5" key="1">
    <citation type="journal article" date="2011" name="J. Gen. Appl. Microbiol.">
        <title>Draft genome sequencing of the enigmatic basidiomycete Mixia osmundae.</title>
        <authorList>
            <person name="Nishida H."/>
            <person name="Nagatsuka Y."/>
            <person name="Sugiyama J."/>
        </authorList>
    </citation>
    <scope>NUCLEOTIDE SEQUENCE [LARGE SCALE GENOMIC DNA]</scope>
    <source>
        <strain evidence="5">CBS 9802 / IAM 14324 / JCM 22182 / KY 12970</strain>
    </source>
</reference>
<feature type="region of interest" description="Disordered" evidence="1">
    <location>
        <begin position="29"/>
        <end position="57"/>
    </location>
</feature>
<proteinExistence type="predicted"/>
<sequence>MGDASMLDVLQSILFEVKDLKTQQAALKTQVDSISQQRTSRLGSETGDTLSPDHPNAFGSPSTLLPQRVPSLSALSTALAGSPRDIPAVSLPASQASTPLTLPVAVKSAGFRVGSPGATSSSFHARAASRGMEDSLREKERFLAWSHSQSPTSAVAPTGKKEPAFSTRVVLTTYPTQVGIDPIPLNWGARTALERGPVVASRQPDSLKIRNAIGAYAGPYCVYRALAMATGNLDPLHRPDYTHTEPPFDLPPQPAWFDPYKIVSLDPWSHMSMIVYKQSHLDKGIDVRPTISVTRAHLKLAEIDEAVLKGRIKVDGKIIVPTPSAWSDAAKQAKQAGSILTEEARAEMDLKIKEAGVDIVCGKAAIDNVWWLPGIAHRFGISENILRRALFEETGGMYPELLTRPDLKTFLPPISGATAYIIGNPAYLSDPSKVLSLRVHDECSGSDVFGSDVCTCRPYLIYGIEHAVKTAQEGGVGLVIYYRKEGRALGEVVKYLVYCARKYAEDSAKDYFKRTEDIAGVKDMRFQELMPDPLHWLGVTKIDHLWSMSDMKYNAITSSGISVLNRHDLPDHLIGPDAHVEIDAKIAAGYFSAGKKVTSEDLSKTVGRSWEPTNWEDVAH</sequence>
<dbReference type="EMBL" id="BABT02000220">
    <property type="protein sequence ID" value="GAA99654.1"/>
    <property type="molecule type" value="Genomic_DNA"/>
</dbReference>